<proteinExistence type="predicted"/>
<feature type="compositionally biased region" description="Basic residues" evidence="1">
    <location>
        <begin position="1"/>
        <end position="11"/>
    </location>
</feature>
<accession>A0A679BAF4</accession>
<feature type="compositionally biased region" description="Basic residues" evidence="1">
    <location>
        <begin position="21"/>
        <end position="34"/>
    </location>
</feature>
<dbReference type="EMBL" id="AP018878">
    <property type="protein sequence ID" value="BBF89947.1"/>
    <property type="molecule type" value="Genomic_DNA"/>
</dbReference>
<gene>
    <name evidence="2" type="primary">BBa0102J12.22</name>
</gene>
<dbReference type="AlphaFoldDB" id="A0A679BAF4"/>
<reference evidence="2" key="1">
    <citation type="submission" date="2018-08" db="EMBL/GenBank/DDBJ databases">
        <title>Oryza nivara genomic DNA, chromosome 11, BAC clone:BBa0102J12.</title>
        <authorList>
            <person name="Wu J."/>
            <person name="Kanamori H."/>
        </authorList>
    </citation>
    <scope>NUCLEOTIDE SEQUENCE</scope>
    <source>
        <strain evidence="2">W0106</strain>
    </source>
</reference>
<organism evidence="2">
    <name type="scientific">Oryza nivara</name>
    <name type="common">Indian wild rice</name>
    <name type="synonym">Oryza sativa f. spontanea</name>
    <dbReference type="NCBI Taxonomy" id="4536"/>
    <lineage>
        <taxon>Eukaryota</taxon>
        <taxon>Viridiplantae</taxon>
        <taxon>Streptophyta</taxon>
        <taxon>Embryophyta</taxon>
        <taxon>Tracheophyta</taxon>
        <taxon>Spermatophyta</taxon>
        <taxon>Magnoliopsida</taxon>
        <taxon>Liliopsida</taxon>
        <taxon>Poales</taxon>
        <taxon>Poaceae</taxon>
        <taxon>BOP clade</taxon>
        <taxon>Oryzoideae</taxon>
        <taxon>Oryzeae</taxon>
        <taxon>Oryzinae</taxon>
        <taxon>Oryza</taxon>
    </lineage>
</organism>
<evidence type="ECO:0000256" key="1">
    <source>
        <dbReference type="SAM" id="MobiDB-lite"/>
    </source>
</evidence>
<feature type="region of interest" description="Disordered" evidence="1">
    <location>
        <begin position="1"/>
        <end position="36"/>
    </location>
</feature>
<evidence type="ECO:0000313" key="2">
    <source>
        <dbReference type="EMBL" id="BBF89947.1"/>
    </source>
</evidence>
<sequence>MRRRRPARKERRPPLGEGRTPHHRGPRHRFHRPPRCSPTLTASSLWAVAGELPLLSTCFPAAAVEDDDTDGDGFEEGTGPPMRRLGVGGAGAVRWRRAGPQGASGGGVKEGIGGAWGPRTQAIVTSDWRQWRRSRALGRKRRRGGGRHRRRAPFIWSAASFRKRMHDKQMFDLHTYEPPDFGGGYCGVGVQIHHPDKAATVLAVPDEVAVHPQPVVGGLVDGAVSPDVWSEPEAVDEVTPRASFSMLSTRHH</sequence>
<protein>
    <submittedName>
        <fullName evidence="2">Uncharacterized protein</fullName>
    </submittedName>
</protein>
<name>A0A679BAF4_ORYNI</name>